<evidence type="ECO:0000313" key="1">
    <source>
        <dbReference type="EMBL" id="JAP14528.1"/>
    </source>
</evidence>
<dbReference type="EMBL" id="GEDG01026440">
    <property type="protein sequence ID" value="JAP14528.1"/>
    <property type="molecule type" value="Transcribed_RNA"/>
</dbReference>
<organism evidence="1">
    <name type="scientific">Solanum chacoense</name>
    <name type="common">Chaco potato</name>
    <dbReference type="NCBI Taxonomy" id="4108"/>
    <lineage>
        <taxon>Eukaryota</taxon>
        <taxon>Viridiplantae</taxon>
        <taxon>Streptophyta</taxon>
        <taxon>Embryophyta</taxon>
        <taxon>Tracheophyta</taxon>
        <taxon>Spermatophyta</taxon>
        <taxon>Magnoliopsida</taxon>
        <taxon>eudicotyledons</taxon>
        <taxon>Gunneridae</taxon>
        <taxon>Pentapetalae</taxon>
        <taxon>asterids</taxon>
        <taxon>lamiids</taxon>
        <taxon>Solanales</taxon>
        <taxon>Solanaceae</taxon>
        <taxon>Solanoideae</taxon>
        <taxon>Solaneae</taxon>
        <taxon>Solanum</taxon>
    </lineage>
</organism>
<proteinExistence type="predicted"/>
<protein>
    <submittedName>
        <fullName evidence="1">Putative ovule protein</fullName>
    </submittedName>
</protein>
<name>A0A0V0H457_SOLCH</name>
<dbReference type="AlphaFoldDB" id="A0A0V0H457"/>
<sequence>MCCLESKISGGDPSISVNVFRVKPFEYDSPGHPKGPRRGLQPLPNKLPRQLAKWSWREHVRSPDLFHQRPKFWSASRRHCGLYCLKI</sequence>
<reference evidence="1" key="1">
    <citation type="submission" date="2015-12" db="EMBL/GenBank/DDBJ databases">
        <title>Gene expression during late stages of embryo sac development: a critical building block for successful pollen-pistil interactions.</title>
        <authorList>
            <person name="Liu Y."/>
            <person name="Joly V."/>
            <person name="Sabar M."/>
            <person name="Matton D.P."/>
        </authorList>
    </citation>
    <scope>NUCLEOTIDE SEQUENCE</scope>
</reference>
<accession>A0A0V0H457</accession>